<evidence type="ECO:0000256" key="13">
    <source>
        <dbReference type="ARBA" id="ARBA00023136"/>
    </source>
</evidence>
<evidence type="ECO:0000256" key="11">
    <source>
        <dbReference type="ARBA" id="ARBA00022842"/>
    </source>
</evidence>
<keyword evidence="13 19" id="KW-0472">Membrane</keyword>
<protein>
    <recommendedName>
        <fullName evidence="6 19">Adenosylcobinamide-GDP ribazoletransferase</fullName>
        <ecNumber evidence="5 19">2.7.8.26</ecNumber>
    </recommendedName>
    <alternativeName>
        <fullName evidence="16 19">Cobalamin synthase</fullName>
    </alternativeName>
    <alternativeName>
        <fullName evidence="15 19">Cobalamin-5'-phosphate synthase</fullName>
    </alternativeName>
</protein>
<dbReference type="Proteomes" id="UP000678513">
    <property type="component" value="Chromosome"/>
</dbReference>
<accession>A0ABX7Y256</accession>
<evidence type="ECO:0000256" key="15">
    <source>
        <dbReference type="ARBA" id="ARBA00032605"/>
    </source>
</evidence>
<evidence type="ECO:0000256" key="4">
    <source>
        <dbReference type="ARBA" id="ARBA00010561"/>
    </source>
</evidence>
<keyword evidence="8 19" id="KW-0169">Cobalamin biosynthesis</keyword>
<feature type="transmembrane region" description="Helical" evidence="19">
    <location>
        <begin position="35"/>
        <end position="54"/>
    </location>
</feature>
<comment type="catalytic activity">
    <reaction evidence="18 19">
        <text>alpha-ribazole 5'-phosphate + adenosylcob(III)inamide-GDP = adenosylcob(III)alamin 5'-phosphate + GMP + H(+)</text>
        <dbReference type="Rhea" id="RHEA:23560"/>
        <dbReference type="ChEBI" id="CHEBI:15378"/>
        <dbReference type="ChEBI" id="CHEBI:57918"/>
        <dbReference type="ChEBI" id="CHEBI:58115"/>
        <dbReference type="ChEBI" id="CHEBI:60487"/>
        <dbReference type="ChEBI" id="CHEBI:60493"/>
        <dbReference type="EC" id="2.7.8.26"/>
    </reaction>
</comment>
<dbReference type="PANTHER" id="PTHR34148">
    <property type="entry name" value="ADENOSYLCOBINAMIDE-GDP RIBAZOLETRANSFERASE"/>
    <property type="match status" value="1"/>
</dbReference>
<proteinExistence type="inferred from homology"/>
<evidence type="ECO:0000256" key="6">
    <source>
        <dbReference type="ARBA" id="ARBA00015850"/>
    </source>
</evidence>
<sequence>MRALRALHSAVAMYTWLPVRKHDWTDSDFPDGLVAFPWLGLALGGAAGSLGWGATAVSGSLFLGAVLALGAVAFVTGAMHLDGTADVADALGSRKPAEQARAIMKQSDIGPMGVTSLLFTLLLEVGALCAVPSHTWPLLVAAGMGAGRVTPLAATLPRRGEVAVPGTLSALVAGKAGAAGLWVSRAAVLVSSGLTTGWLLGWRTAVCWCAVVVIAWVLAACWQRHLLRRLEHLNGDCYGSLIELTQLSVWLGAALTVNLIGVT</sequence>
<evidence type="ECO:0000313" key="21">
    <source>
        <dbReference type="Proteomes" id="UP000678513"/>
    </source>
</evidence>
<evidence type="ECO:0000256" key="2">
    <source>
        <dbReference type="ARBA" id="ARBA00004651"/>
    </source>
</evidence>
<evidence type="ECO:0000256" key="3">
    <source>
        <dbReference type="ARBA" id="ARBA00004663"/>
    </source>
</evidence>
<dbReference type="RefSeq" id="WP_212321516.1">
    <property type="nucleotide sequence ID" value="NZ_AP024463.1"/>
</dbReference>
<gene>
    <name evidence="19" type="primary">cobS</name>
    <name evidence="20" type="ORF">J5A65_09685</name>
</gene>
<name>A0ABX7Y256_9ACTN</name>
<keyword evidence="10 19" id="KW-0812">Transmembrane</keyword>
<keyword evidence="7 19" id="KW-1003">Cell membrane</keyword>
<evidence type="ECO:0000256" key="9">
    <source>
        <dbReference type="ARBA" id="ARBA00022679"/>
    </source>
</evidence>
<dbReference type="EC" id="2.7.8.26" evidence="5 19"/>
<evidence type="ECO:0000256" key="10">
    <source>
        <dbReference type="ARBA" id="ARBA00022692"/>
    </source>
</evidence>
<comment type="subcellular location">
    <subcellularLocation>
        <location evidence="2 19">Cell membrane</location>
        <topology evidence="2 19">Multi-pass membrane protein</topology>
    </subcellularLocation>
</comment>
<feature type="transmembrane region" description="Helical" evidence="19">
    <location>
        <begin position="202"/>
        <end position="222"/>
    </location>
</feature>
<evidence type="ECO:0000256" key="18">
    <source>
        <dbReference type="ARBA" id="ARBA00049504"/>
    </source>
</evidence>
<comment type="pathway">
    <text evidence="3 19">Cofactor biosynthesis; adenosylcobalamin biosynthesis; adenosylcobalamin from cob(II)yrinate a,c-diamide: step 7/7.</text>
</comment>
<feature type="transmembrane region" description="Helical" evidence="19">
    <location>
        <begin position="61"/>
        <end position="81"/>
    </location>
</feature>
<keyword evidence="12 19" id="KW-1133">Transmembrane helix</keyword>
<keyword evidence="9 19" id="KW-0808">Transferase</keyword>
<comment type="catalytic activity">
    <reaction evidence="17 19">
        <text>alpha-ribazole + adenosylcob(III)inamide-GDP = adenosylcob(III)alamin + GMP + H(+)</text>
        <dbReference type="Rhea" id="RHEA:16049"/>
        <dbReference type="ChEBI" id="CHEBI:10329"/>
        <dbReference type="ChEBI" id="CHEBI:15378"/>
        <dbReference type="ChEBI" id="CHEBI:18408"/>
        <dbReference type="ChEBI" id="CHEBI:58115"/>
        <dbReference type="ChEBI" id="CHEBI:60487"/>
        <dbReference type="EC" id="2.7.8.26"/>
    </reaction>
</comment>
<evidence type="ECO:0000256" key="16">
    <source>
        <dbReference type="ARBA" id="ARBA00032853"/>
    </source>
</evidence>
<comment type="cofactor">
    <cofactor evidence="1 19">
        <name>Mg(2+)</name>
        <dbReference type="ChEBI" id="CHEBI:18420"/>
    </cofactor>
</comment>
<dbReference type="Pfam" id="PF02654">
    <property type="entry name" value="CobS"/>
    <property type="match status" value="1"/>
</dbReference>
<comment type="similarity">
    <text evidence="4 19">Belongs to the CobS family.</text>
</comment>
<comment type="function">
    <text evidence="14 19">Joins adenosylcobinamide-GDP and alpha-ribazole to generate adenosylcobalamin (Ado-cobalamin). Also synthesizes adenosylcobalamin 5'-phosphate from adenosylcobinamide-GDP and alpha-ribazole 5'-phosphate.</text>
</comment>
<dbReference type="HAMAP" id="MF_00719">
    <property type="entry name" value="CobS"/>
    <property type="match status" value="1"/>
</dbReference>
<evidence type="ECO:0000313" key="20">
    <source>
        <dbReference type="EMBL" id="QUC07214.1"/>
    </source>
</evidence>
<evidence type="ECO:0000256" key="14">
    <source>
        <dbReference type="ARBA" id="ARBA00025228"/>
    </source>
</evidence>
<evidence type="ECO:0000256" key="12">
    <source>
        <dbReference type="ARBA" id="ARBA00022989"/>
    </source>
</evidence>
<evidence type="ECO:0000256" key="5">
    <source>
        <dbReference type="ARBA" id="ARBA00013200"/>
    </source>
</evidence>
<feature type="transmembrane region" description="Helical" evidence="19">
    <location>
        <begin position="117"/>
        <end position="141"/>
    </location>
</feature>
<dbReference type="EMBL" id="CP072384">
    <property type="protein sequence ID" value="QUC07214.1"/>
    <property type="molecule type" value="Genomic_DNA"/>
</dbReference>
<evidence type="ECO:0000256" key="1">
    <source>
        <dbReference type="ARBA" id="ARBA00001946"/>
    </source>
</evidence>
<keyword evidence="21" id="KW-1185">Reference proteome</keyword>
<evidence type="ECO:0000256" key="7">
    <source>
        <dbReference type="ARBA" id="ARBA00022475"/>
    </source>
</evidence>
<reference evidence="20 21" key="1">
    <citation type="submission" date="2021-03" db="EMBL/GenBank/DDBJ databases">
        <title>Human Oral Microbial Genomes.</title>
        <authorList>
            <person name="Johnston C.D."/>
            <person name="Chen T."/>
            <person name="Dewhirst F.E."/>
        </authorList>
    </citation>
    <scope>NUCLEOTIDE SEQUENCE [LARGE SCALE GENOMIC DNA]</scope>
    <source>
        <strain evidence="20 21">DSMZ 100122</strain>
    </source>
</reference>
<evidence type="ECO:0000256" key="17">
    <source>
        <dbReference type="ARBA" id="ARBA00048623"/>
    </source>
</evidence>
<dbReference type="InterPro" id="IPR003805">
    <property type="entry name" value="CobS"/>
</dbReference>
<evidence type="ECO:0000256" key="8">
    <source>
        <dbReference type="ARBA" id="ARBA00022573"/>
    </source>
</evidence>
<keyword evidence="11 19" id="KW-0460">Magnesium</keyword>
<dbReference type="PANTHER" id="PTHR34148:SF1">
    <property type="entry name" value="ADENOSYLCOBINAMIDE-GDP RIBAZOLETRANSFERASE"/>
    <property type="match status" value="1"/>
</dbReference>
<feature type="transmembrane region" description="Helical" evidence="19">
    <location>
        <begin position="162"/>
        <end position="182"/>
    </location>
</feature>
<evidence type="ECO:0000256" key="19">
    <source>
        <dbReference type="HAMAP-Rule" id="MF_00719"/>
    </source>
</evidence>
<organism evidence="20 21">
    <name type="scientific">Arachnia rubra</name>
    <dbReference type="NCBI Taxonomy" id="1547448"/>
    <lineage>
        <taxon>Bacteria</taxon>
        <taxon>Bacillati</taxon>
        <taxon>Actinomycetota</taxon>
        <taxon>Actinomycetes</taxon>
        <taxon>Propionibacteriales</taxon>
        <taxon>Propionibacteriaceae</taxon>
        <taxon>Arachnia</taxon>
    </lineage>
</organism>